<dbReference type="InterPro" id="IPR027417">
    <property type="entry name" value="P-loop_NTPase"/>
</dbReference>
<organism evidence="2 3">
    <name type="scientific">Roseinatronobacter ekhonensis</name>
    <dbReference type="NCBI Taxonomy" id="254356"/>
    <lineage>
        <taxon>Bacteria</taxon>
        <taxon>Pseudomonadati</taxon>
        <taxon>Pseudomonadota</taxon>
        <taxon>Alphaproteobacteria</taxon>
        <taxon>Rhodobacterales</taxon>
        <taxon>Paracoccaceae</taxon>
        <taxon>Roseinatronobacter</taxon>
    </lineage>
</organism>
<name>A0A3B0M8H3_9RHOB</name>
<dbReference type="EMBL" id="UIHC01000013">
    <property type="protein sequence ID" value="SUZ31963.1"/>
    <property type="molecule type" value="Genomic_DNA"/>
</dbReference>
<evidence type="ECO:0000313" key="3">
    <source>
        <dbReference type="Proteomes" id="UP000272908"/>
    </source>
</evidence>
<dbReference type="Pfam" id="PF13469">
    <property type="entry name" value="Sulfotransfer_3"/>
    <property type="match status" value="1"/>
</dbReference>
<proteinExistence type="predicted"/>
<dbReference type="RefSeq" id="WP_183073416.1">
    <property type="nucleotide sequence ID" value="NZ_UIHC01000013.1"/>
</dbReference>
<dbReference type="PANTHER" id="PTHR10605">
    <property type="entry name" value="HEPARAN SULFATE SULFOTRANSFERASE"/>
    <property type="match status" value="1"/>
</dbReference>
<keyword evidence="1" id="KW-0808">Transferase</keyword>
<reference evidence="3" key="1">
    <citation type="submission" date="2018-08" db="EMBL/GenBank/DDBJ databases">
        <authorList>
            <person name="Rodrigo-Torres L."/>
            <person name="Arahal R. D."/>
            <person name="Lucena T."/>
        </authorList>
    </citation>
    <scope>NUCLEOTIDE SEQUENCE [LARGE SCALE GENOMIC DNA]</scope>
    <source>
        <strain evidence="3">CECT 7235</strain>
    </source>
</reference>
<dbReference type="SUPFAM" id="SSF52540">
    <property type="entry name" value="P-loop containing nucleoside triphosphate hydrolases"/>
    <property type="match status" value="1"/>
</dbReference>
<sequence>MTWPNLFIVGAMKAGTTALHAYLDQHPDVFMCDPKEPGFFAEAAPDAQAQAQYRQLFAAGADCRYRGESSTKYAKAPYFTGVADRIAATCPDARILFMVRDPVARIVSQYLFYRRVQGETLPLRAAVAQNPRYRAFGDYSAQIAPFQARFGSVLVLQAEDLSETPQAVMDRVFNWLDLPAATVAREERRNNSADALRRHDGATRVLIRHELEPLRRLVKRMGAQGLAKRVWTRLNPPATSPVSAAEIAQLRADLAPWVQEQARALEPLMAGKPLRWEG</sequence>
<gene>
    <name evidence="2" type="ORF">ROE7235_01714</name>
</gene>
<accession>A0A3B0M8H3</accession>
<dbReference type="Proteomes" id="UP000272908">
    <property type="component" value="Unassembled WGS sequence"/>
</dbReference>
<dbReference type="PANTHER" id="PTHR10605:SF56">
    <property type="entry name" value="BIFUNCTIONAL HEPARAN SULFATE N-DEACETYLASE_N-SULFOTRANSFERASE"/>
    <property type="match status" value="1"/>
</dbReference>
<dbReference type="Gene3D" id="3.40.50.300">
    <property type="entry name" value="P-loop containing nucleotide triphosphate hydrolases"/>
    <property type="match status" value="1"/>
</dbReference>
<protein>
    <recommendedName>
        <fullName evidence="4">Sulfotransferase domain-containing protein</fullName>
    </recommendedName>
</protein>
<evidence type="ECO:0000313" key="2">
    <source>
        <dbReference type="EMBL" id="SUZ31963.1"/>
    </source>
</evidence>
<keyword evidence="3" id="KW-1185">Reference proteome</keyword>
<dbReference type="AlphaFoldDB" id="A0A3B0M8H3"/>
<evidence type="ECO:0008006" key="4">
    <source>
        <dbReference type="Google" id="ProtNLM"/>
    </source>
</evidence>
<dbReference type="InterPro" id="IPR037359">
    <property type="entry name" value="NST/OST"/>
</dbReference>
<dbReference type="GO" id="GO:0008146">
    <property type="term" value="F:sulfotransferase activity"/>
    <property type="evidence" value="ECO:0007669"/>
    <property type="project" value="InterPro"/>
</dbReference>
<evidence type="ECO:0000256" key="1">
    <source>
        <dbReference type="ARBA" id="ARBA00022679"/>
    </source>
</evidence>